<organism evidence="2">
    <name type="scientific">Anguilla anguilla</name>
    <name type="common">European freshwater eel</name>
    <name type="synonym">Muraena anguilla</name>
    <dbReference type="NCBI Taxonomy" id="7936"/>
    <lineage>
        <taxon>Eukaryota</taxon>
        <taxon>Metazoa</taxon>
        <taxon>Chordata</taxon>
        <taxon>Craniata</taxon>
        <taxon>Vertebrata</taxon>
        <taxon>Euteleostomi</taxon>
        <taxon>Actinopterygii</taxon>
        <taxon>Neopterygii</taxon>
        <taxon>Teleostei</taxon>
        <taxon>Anguilliformes</taxon>
        <taxon>Anguillidae</taxon>
        <taxon>Anguilla</taxon>
    </lineage>
</organism>
<dbReference type="EMBL" id="GBXM01011139">
    <property type="protein sequence ID" value="JAH97438.1"/>
    <property type="molecule type" value="Transcribed_RNA"/>
</dbReference>
<proteinExistence type="predicted"/>
<feature type="transmembrane region" description="Helical" evidence="1">
    <location>
        <begin position="52"/>
        <end position="71"/>
    </location>
</feature>
<name>A0A0E9X6X7_ANGAN</name>
<keyword evidence="1" id="KW-1133">Transmembrane helix</keyword>
<keyword evidence="1" id="KW-0472">Membrane</keyword>
<sequence>MLNLYFILPYLTTYIFMLEFCQVYFLFLWKVVFSLAILLPLYLNFNLYIESFSLHFSISTLTLYCTVFILTTGTV</sequence>
<keyword evidence="1" id="KW-0812">Transmembrane</keyword>
<feature type="transmembrane region" description="Helical" evidence="1">
    <location>
        <begin position="23"/>
        <end position="45"/>
    </location>
</feature>
<accession>A0A0E9X6X7</accession>
<evidence type="ECO:0000256" key="1">
    <source>
        <dbReference type="SAM" id="Phobius"/>
    </source>
</evidence>
<dbReference type="AlphaFoldDB" id="A0A0E9X6X7"/>
<reference evidence="2" key="1">
    <citation type="submission" date="2014-11" db="EMBL/GenBank/DDBJ databases">
        <authorList>
            <person name="Amaro Gonzalez C."/>
        </authorList>
    </citation>
    <scope>NUCLEOTIDE SEQUENCE</scope>
</reference>
<evidence type="ECO:0000313" key="2">
    <source>
        <dbReference type="EMBL" id="JAH97438.1"/>
    </source>
</evidence>
<reference evidence="2" key="2">
    <citation type="journal article" date="2015" name="Fish Shellfish Immunol.">
        <title>Early steps in the European eel (Anguilla anguilla)-Vibrio vulnificus interaction in the gills: Role of the RtxA13 toxin.</title>
        <authorList>
            <person name="Callol A."/>
            <person name="Pajuelo D."/>
            <person name="Ebbesson L."/>
            <person name="Teles M."/>
            <person name="MacKenzie S."/>
            <person name="Amaro C."/>
        </authorList>
    </citation>
    <scope>NUCLEOTIDE SEQUENCE</scope>
</reference>
<protein>
    <submittedName>
        <fullName evidence="2">Uncharacterized protein</fullName>
    </submittedName>
</protein>